<accession>A0A1X6ZFR7</accession>
<keyword evidence="1" id="KW-0472">Membrane</keyword>
<sequence length="94" mass="9729">MDLFLLLGIPLVAGLVVAVICFRYALDDDLGLAFALPGIGLFTILPMQLLGLPQPVPGMNASMLPGILLMLGWAVLVFGAGGALLGWLIAALRG</sequence>
<proteinExistence type="predicted"/>
<reference evidence="2 3" key="1">
    <citation type="submission" date="2017-03" db="EMBL/GenBank/DDBJ databases">
        <authorList>
            <person name="Afonso C.L."/>
            <person name="Miller P.J."/>
            <person name="Scott M.A."/>
            <person name="Spackman E."/>
            <person name="Goraichik I."/>
            <person name="Dimitrov K.M."/>
            <person name="Suarez D.L."/>
            <person name="Swayne D.E."/>
        </authorList>
    </citation>
    <scope>NUCLEOTIDE SEQUENCE [LARGE SCALE GENOMIC DNA]</scope>
    <source>
        <strain evidence="2 3">CECT 7751</strain>
    </source>
</reference>
<keyword evidence="1" id="KW-0812">Transmembrane</keyword>
<evidence type="ECO:0000256" key="1">
    <source>
        <dbReference type="SAM" id="Phobius"/>
    </source>
</evidence>
<dbReference type="Proteomes" id="UP000193963">
    <property type="component" value="Unassembled WGS sequence"/>
</dbReference>
<dbReference type="AlphaFoldDB" id="A0A1X6ZFR7"/>
<organism evidence="2 3">
    <name type="scientific">Pseudooceanicola marinus</name>
    <dbReference type="NCBI Taxonomy" id="396013"/>
    <lineage>
        <taxon>Bacteria</taxon>
        <taxon>Pseudomonadati</taxon>
        <taxon>Pseudomonadota</taxon>
        <taxon>Alphaproteobacteria</taxon>
        <taxon>Rhodobacterales</taxon>
        <taxon>Paracoccaceae</taxon>
        <taxon>Pseudooceanicola</taxon>
    </lineage>
</organism>
<protein>
    <submittedName>
        <fullName evidence="2">Uncharacterized protein</fullName>
    </submittedName>
</protein>
<evidence type="ECO:0000313" key="3">
    <source>
        <dbReference type="Proteomes" id="UP000193963"/>
    </source>
</evidence>
<keyword evidence="1" id="KW-1133">Transmembrane helix</keyword>
<keyword evidence="3" id="KW-1185">Reference proteome</keyword>
<dbReference type="EMBL" id="FWFN01000004">
    <property type="protein sequence ID" value="SLN50174.1"/>
    <property type="molecule type" value="Genomic_DNA"/>
</dbReference>
<dbReference type="RefSeq" id="WP_143515612.1">
    <property type="nucleotide sequence ID" value="NZ_FWFN01000004.1"/>
</dbReference>
<name>A0A1X6ZFR7_9RHOB</name>
<feature type="transmembrane region" description="Helical" evidence="1">
    <location>
        <begin position="34"/>
        <end position="52"/>
    </location>
</feature>
<evidence type="ECO:0000313" key="2">
    <source>
        <dbReference type="EMBL" id="SLN50174.1"/>
    </source>
</evidence>
<gene>
    <name evidence="2" type="ORF">PSM7751_02443</name>
</gene>
<feature type="transmembrane region" description="Helical" evidence="1">
    <location>
        <begin position="64"/>
        <end position="90"/>
    </location>
</feature>